<evidence type="ECO:0000313" key="1">
    <source>
        <dbReference type="EMBL" id="GER98552.1"/>
    </source>
</evidence>
<proteinExistence type="predicted"/>
<evidence type="ECO:0000313" key="2">
    <source>
        <dbReference type="Proteomes" id="UP000334990"/>
    </source>
</evidence>
<name>A0A5M3VTY9_9ACTN</name>
<dbReference type="EMBL" id="BLAD01000036">
    <property type="protein sequence ID" value="GER98552.1"/>
    <property type="molecule type" value="Genomic_DNA"/>
</dbReference>
<protein>
    <submittedName>
        <fullName evidence="1">Uncharacterized protein</fullName>
    </submittedName>
</protein>
<dbReference type="AlphaFoldDB" id="A0A5M3VTY9"/>
<dbReference type="Proteomes" id="UP000334990">
    <property type="component" value="Unassembled WGS sequence"/>
</dbReference>
<sequence length="109" mass="11618">MRKPLPPMLVRTTIRIVWSPIAVGSRSLGAVQVPTRCCPEAARAGDIGTEVDIKAAASINAVINNRWAGRTIASESQVRLSRDGIHYGHLSSGTLPFGQTCLNPLCQAP</sequence>
<organism evidence="1 2">
    <name type="scientific">Acrocarpospora corrugata</name>
    <dbReference type="NCBI Taxonomy" id="35763"/>
    <lineage>
        <taxon>Bacteria</taxon>
        <taxon>Bacillati</taxon>
        <taxon>Actinomycetota</taxon>
        <taxon>Actinomycetes</taxon>
        <taxon>Streptosporangiales</taxon>
        <taxon>Streptosporangiaceae</taxon>
        <taxon>Acrocarpospora</taxon>
    </lineage>
</organism>
<reference evidence="1 2" key="1">
    <citation type="submission" date="2019-10" db="EMBL/GenBank/DDBJ databases">
        <title>Whole genome shotgun sequence of Acrocarpospora corrugata NBRC 13972.</title>
        <authorList>
            <person name="Ichikawa N."/>
            <person name="Kimura A."/>
            <person name="Kitahashi Y."/>
            <person name="Komaki H."/>
            <person name="Oguchi A."/>
        </authorList>
    </citation>
    <scope>NUCLEOTIDE SEQUENCE [LARGE SCALE GENOMIC DNA]</scope>
    <source>
        <strain evidence="1 2">NBRC 13972</strain>
    </source>
</reference>
<accession>A0A5M3VTY9</accession>
<gene>
    <name evidence="1" type="ORF">Acor_06140</name>
</gene>
<comment type="caution">
    <text evidence="1">The sequence shown here is derived from an EMBL/GenBank/DDBJ whole genome shotgun (WGS) entry which is preliminary data.</text>
</comment>
<keyword evidence="2" id="KW-1185">Reference proteome</keyword>